<proteinExistence type="predicted"/>
<accession>A0A375IVF6</accession>
<name>A0A375IVF6_9BURK</name>
<feature type="region of interest" description="Disordered" evidence="1">
    <location>
        <begin position="295"/>
        <end position="337"/>
    </location>
</feature>
<protein>
    <submittedName>
        <fullName evidence="2">Uncharacterized protein</fullName>
    </submittedName>
</protein>
<reference evidence="2 3" key="1">
    <citation type="submission" date="2018-01" db="EMBL/GenBank/DDBJ databases">
        <authorList>
            <person name="Gaut B.S."/>
            <person name="Morton B.R."/>
            <person name="Clegg M.T."/>
            <person name="Duvall M.R."/>
        </authorList>
    </citation>
    <scope>NUCLEOTIDE SEQUENCE [LARGE SCALE GENOMIC DNA]</scope>
    <source>
        <strain evidence="2">Cupriavidus taiwanensis LMG 19425</strain>
        <plasmid evidence="3">Plasmid iii</plasmid>
    </source>
</reference>
<gene>
    <name evidence="2" type="ORF">CT19425_P30004</name>
</gene>
<keyword evidence="2" id="KW-0614">Plasmid</keyword>
<organism evidence="2 3">
    <name type="scientific">Cupriavidus taiwanensis</name>
    <dbReference type="NCBI Taxonomy" id="164546"/>
    <lineage>
        <taxon>Bacteria</taxon>
        <taxon>Pseudomonadati</taxon>
        <taxon>Pseudomonadota</taxon>
        <taxon>Betaproteobacteria</taxon>
        <taxon>Burkholderiales</taxon>
        <taxon>Burkholderiaceae</taxon>
        <taxon>Cupriavidus</taxon>
    </lineage>
</organism>
<evidence type="ECO:0000256" key="1">
    <source>
        <dbReference type="SAM" id="MobiDB-lite"/>
    </source>
</evidence>
<sequence length="337" mass="36821">MLTRSKRTEPAAACAWPSRAAVVVSPGGATGRKPRRSNALVRIMAISSRLRLEPRQAVQPVVVGVGRAELFADRGRILVDLHEACHARVRRIVFARDEANREIAVVNAGVQQAGTGNLRLAGIDEVRRIALRQVDIVQCAHQLRPFHLDQPEFLRIGDDVVDAAFRADTIAQLDQPCLLQQQQAAALVDRVARHADARAFLQFVEALQAARVQADVGQHPERYAAKPVAALLDGIVEERLMLEVIDVEIARRQGDIGRGPVREFHDLDVEALLACFGCSHFDGVGECARCDPDAQRGGMDGGQQYQRSEQGGKRSRKEAGDLHDGPVGMQGNNGIDR</sequence>
<evidence type="ECO:0000313" key="2">
    <source>
        <dbReference type="EMBL" id="SPK77155.1"/>
    </source>
</evidence>
<dbReference type="EMBL" id="LT991978">
    <property type="protein sequence ID" value="SPK77155.1"/>
    <property type="molecule type" value="Genomic_DNA"/>
</dbReference>
<dbReference type="Proteomes" id="UP000255505">
    <property type="component" value="Plasmid III"/>
</dbReference>
<evidence type="ECO:0000313" key="3">
    <source>
        <dbReference type="Proteomes" id="UP000255505"/>
    </source>
</evidence>
<dbReference type="AlphaFoldDB" id="A0A375IVF6"/>
<geneLocation type="plasmid" evidence="2">
    <name>III</name>
</geneLocation>